<dbReference type="Proteomes" id="UP000184267">
    <property type="component" value="Unassembled WGS sequence"/>
</dbReference>
<dbReference type="PANTHER" id="PTHR43798:SF33">
    <property type="entry name" value="HYDROLASE, PUTATIVE (AFU_ORTHOLOGUE AFUA_2G14860)-RELATED"/>
    <property type="match status" value="1"/>
</dbReference>
<accession>A0A1M2V4E0</accession>
<evidence type="ECO:0000256" key="1">
    <source>
        <dbReference type="SAM" id="MobiDB-lite"/>
    </source>
</evidence>
<dbReference type="OrthoDB" id="408373at2759"/>
<dbReference type="SUPFAM" id="SSF53474">
    <property type="entry name" value="alpha/beta-Hydrolases"/>
    <property type="match status" value="1"/>
</dbReference>
<feature type="region of interest" description="Disordered" evidence="1">
    <location>
        <begin position="16"/>
        <end position="59"/>
    </location>
</feature>
<feature type="domain" description="AB hydrolase-1" evidence="2">
    <location>
        <begin position="80"/>
        <end position="306"/>
    </location>
</feature>
<dbReference type="PANTHER" id="PTHR43798">
    <property type="entry name" value="MONOACYLGLYCEROL LIPASE"/>
    <property type="match status" value="1"/>
</dbReference>
<dbReference type="Pfam" id="PF12697">
    <property type="entry name" value="Abhydrolase_6"/>
    <property type="match status" value="1"/>
</dbReference>
<dbReference type="InterPro" id="IPR000073">
    <property type="entry name" value="AB_hydrolase_1"/>
</dbReference>
<reference evidence="3 4" key="1">
    <citation type="submission" date="2016-10" db="EMBL/GenBank/DDBJ databases">
        <title>Genome sequence of the basidiomycete white-rot fungus Trametes pubescens.</title>
        <authorList>
            <person name="Makela M.R."/>
            <person name="Granchi Z."/>
            <person name="Peng M."/>
            <person name="De Vries R.P."/>
            <person name="Grigoriev I."/>
            <person name="Riley R."/>
            <person name="Hilden K."/>
        </authorList>
    </citation>
    <scope>NUCLEOTIDE SEQUENCE [LARGE SCALE GENOMIC DNA]</scope>
    <source>
        <strain evidence="3 4">FBCC735</strain>
    </source>
</reference>
<dbReference type="InterPro" id="IPR029058">
    <property type="entry name" value="AB_hydrolase_fold"/>
</dbReference>
<dbReference type="GO" id="GO:0016020">
    <property type="term" value="C:membrane"/>
    <property type="evidence" value="ECO:0007669"/>
    <property type="project" value="TreeGrafter"/>
</dbReference>
<evidence type="ECO:0000313" key="4">
    <source>
        <dbReference type="Proteomes" id="UP000184267"/>
    </source>
</evidence>
<evidence type="ECO:0000313" key="3">
    <source>
        <dbReference type="EMBL" id="OJT02444.1"/>
    </source>
</evidence>
<dbReference type="InterPro" id="IPR050266">
    <property type="entry name" value="AB_hydrolase_sf"/>
</dbReference>
<feature type="compositionally biased region" description="Pro residues" evidence="1">
    <location>
        <begin position="30"/>
        <end position="48"/>
    </location>
</feature>
<dbReference type="EMBL" id="MNAD01001670">
    <property type="protein sequence ID" value="OJT02444.1"/>
    <property type="molecule type" value="Genomic_DNA"/>
</dbReference>
<comment type="caution">
    <text evidence="3">The sequence shown here is derived from an EMBL/GenBank/DDBJ whole genome shotgun (WGS) entry which is preliminary data.</text>
</comment>
<organism evidence="3 4">
    <name type="scientific">Trametes pubescens</name>
    <name type="common">White-rot fungus</name>
    <dbReference type="NCBI Taxonomy" id="154538"/>
    <lineage>
        <taxon>Eukaryota</taxon>
        <taxon>Fungi</taxon>
        <taxon>Dikarya</taxon>
        <taxon>Basidiomycota</taxon>
        <taxon>Agaricomycotina</taxon>
        <taxon>Agaricomycetes</taxon>
        <taxon>Polyporales</taxon>
        <taxon>Polyporaceae</taxon>
        <taxon>Trametes</taxon>
    </lineage>
</organism>
<dbReference type="STRING" id="154538.A0A1M2V4E0"/>
<name>A0A1M2V4E0_TRAPU</name>
<dbReference type="AlphaFoldDB" id="A0A1M2V4E0"/>
<protein>
    <recommendedName>
        <fullName evidence="2">AB hydrolase-1 domain-containing protein</fullName>
    </recommendedName>
</protein>
<dbReference type="Gene3D" id="3.40.50.1820">
    <property type="entry name" value="alpha/beta hydrolase"/>
    <property type="match status" value="1"/>
</dbReference>
<keyword evidence="4" id="KW-1185">Reference proteome</keyword>
<dbReference type="OMA" id="QDHTVWE"/>
<proteinExistence type="predicted"/>
<evidence type="ECO:0000259" key="2">
    <source>
        <dbReference type="Pfam" id="PF12697"/>
    </source>
</evidence>
<sequence>MSAKFHFASLWRPWRHHARSNTRPSDDPPESQPPPSAPPVVEPTPPQPKHTMASQEHMLTSPDGTRIWAESNGNTSKPAIVFVHGLSCTALGWDRQFADPALQRDFHLVRYEMRGHGRSGKPLEEQDYESGKVAADFAAVCEAFGAIVVDVVTAYGPDYLSGIIYVGGSIVALRYHPVCRHPVMTELVPIITSLASDDLSDGAERFVDSCVAAPLSYAEKLSFMGGFLMQPRAARFWSIRRRQDHTVWERTARPLPVLVVQGTEDLHCLYETMISIARRVYDRVEVRMMPGIGHSPHYESPAEVNRIVGDWVKKVVVERK</sequence>
<gene>
    <name evidence="3" type="ORF">TRAPUB_7011</name>
</gene>